<evidence type="ECO:0000256" key="6">
    <source>
        <dbReference type="ARBA" id="ARBA00022989"/>
    </source>
</evidence>
<evidence type="ECO:0000256" key="8">
    <source>
        <dbReference type="ARBA" id="ARBA00023136"/>
    </source>
</evidence>
<feature type="transmembrane region" description="Helical" evidence="11">
    <location>
        <begin position="902"/>
        <end position="926"/>
    </location>
</feature>
<evidence type="ECO:0000259" key="15">
    <source>
        <dbReference type="Pfam" id="PF13244"/>
    </source>
</evidence>
<reference evidence="17 18" key="1">
    <citation type="submission" date="2024-09" db="EMBL/GenBank/DDBJ databases">
        <authorList>
            <person name="Sun Q."/>
            <person name="Mori K."/>
        </authorList>
    </citation>
    <scope>NUCLEOTIDE SEQUENCE [LARGE SCALE GENOMIC DNA]</scope>
    <source>
        <strain evidence="17 18">TISTR 1856</strain>
    </source>
</reference>
<organism evidence="17 18">
    <name type="scientific">Kineococcus gynurae</name>
    <dbReference type="NCBI Taxonomy" id="452979"/>
    <lineage>
        <taxon>Bacteria</taxon>
        <taxon>Bacillati</taxon>
        <taxon>Actinomycetota</taxon>
        <taxon>Actinomycetes</taxon>
        <taxon>Kineosporiales</taxon>
        <taxon>Kineosporiaceae</taxon>
        <taxon>Kineococcus</taxon>
    </lineage>
</organism>
<dbReference type="Proteomes" id="UP001589748">
    <property type="component" value="Unassembled WGS sequence"/>
</dbReference>
<feature type="domain" description="Na+/H+ antiporter MnhB subunit-related protein" evidence="14">
    <location>
        <begin position="800"/>
        <end position="923"/>
    </location>
</feature>
<feature type="transmembrane region" description="Helical" evidence="11">
    <location>
        <begin position="131"/>
        <end position="148"/>
    </location>
</feature>
<keyword evidence="8 11" id="KW-0472">Membrane</keyword>
<dbReference type="PANTHER" id="PTHR43373:SF1">
    <property type="entry name" value="NA(+)_H(+) ANTIPORTER SUBUNIT A"/>
    <property type="match status" value="1"/>
</dbReference>
<evidence type="ECO:0000256" key="10">
    <source>
        <dbReference type="SAM" id="MobiDB-lite"/>
    </source>
</evidence>
<feature type="transmembrane region" description="Helical" evidence="11">
    <location>
        <begin position="642"/>
        <end position="660"/>
    </location>
</feature>
<feature type="transmembrane region" description="Helical" evidence="11">
    <location>
        <begin position="737"/>
        <end position="755"/>
    </location>
</feature>
<accession>A0ABV5LSV5</accession>
<comment type="subcellular location">
    <subcellularLocation>
        <location evidence="1">Cell membrane</location>
        <topology evidence="1">Multi-pass membrane protein</topology>
    </subcellularLocation>
    <subcellularLocation>
        <location evidence="9">Membrane</location>
        <topology evidence="9">Multi-pass membrane protein</topology>
    </subcellularLocation>
</comment>
<evidence type="ECO:0000259" key="13">
    <source>
        <dbReference type="Pfam" id="PF00662"/>
    </source>
</evidence>
<evidence type="ECO:0000259" key="12">
    <source>
        <dbReference type="Pfam" id="PF00361"/>
    </source>
</evidence>
<protein>
    <submittedName>
        <fullName evidence="17">Na+/H+ antiporter subunit A</fullName>
    </submittedName>
</protein>
<feature type="compositionally biased region" description="Acidic residues" evidence="10">
    <location>
        <begin position="939"/>
        <end position="957"/>
    </location>
</feature>
<dbReference type="Pfam" id="PF20501">
    <property type="entry name" value="MbhE"/>
    <property type="match status" value="1"/>
</dbReference>
<evidence type="ECO:0000256" key="5">
    <source>
        <dbReference type="ARBA" id="ARBA00022692"/>
    </source>
</evidence>
<feature type="transmembrane region" description="Helical" evidence="11">
    <location>
        <begin position="828"/>
        <end position="847"/>
    </location>
</feature>
<feature type="transmembrane region" description="Helical" evidence="11">
    <location>
        <begin position="680"/>
        <end position="703"/>
    </location>
</feature>
<dbReference type="PANTHER" id="PTHR43373">
    <property type="entry name" value="NA(+)/H(+) ANTIPORTER SUBUNIT"/>
    <property type="match status" value="1"/>
</dbReference>
<dbReference type="InterPro" id="IPR001750">
    <property type="entry name" value="ND/Mrp_TM"/>
</dbReference>
<evidence type="ECO:0000256" key="4">
    <source>
        <dbReference type="ARBA" id="ARBA00022475"/>
    </source>
</evidence>
<feature type="compositionally biased region" description="Basic and acidic residues" evidence="10">
    <location>
        <begin position="963"/>
        <end position="974"/>
    </location>
</feature>
<evidence type="ECO:0000313" key="17">
    <source>
        <dbReference type="EMBL" id="MFB9377167.1"/>
    </source>
</evidence>
<feature type="transmembrane region" description="Helical" evidence="11">
    <location>
        <begin position="442"/>
        <end position="463"/>
    </location>
</feature>
<keyword evidence="4" id="KW-1003">Cell membrane</keyword>
<comment type="caution">
    <text evidence="17">The sequence shown here is derived from an EMBL/GenBank/DDBJ whole genome shotgun (WGS) entry which is preliminary data.</text>
</comment>
<dbReference type="InterPro" id="IPR001516">
    <property type="entry name" value="Proton_antipo_N"/>
</dbReference>
<feature type="domain" description="NADH:quinone oxidoreductase/Mrp antiporter transmembrane" evidence="12">
    <location>
        <begin position="126"/>
        <end position="412"/>
    </location>
</feature>
<evidence type="ECO:0000256" key="2">
    <source>
        <dbReference type="ARBA" id="ARBA00022448"/>
    </source>
</evidence>
<keyword evidence="7" id="KW-0406">Ion transport</keyword>
<dbReference type="InterPro" id="IPR007182">
    <property type="entry name" value="MnhB"/>
</dbReference>
<dbReference type="RefSeq" id="WP_380134983.1">
    <property type="nucleotide sequence ID" value="NZ_JBHLUI010000003.1"/>
</dbReference>
<evidence type="ECO:0000256" key="11">
    <source>
        <dbReference type="SAM" id="Phobius"/>
    </source>
</evidence>
<evidence type="ECO:0000256" key="1">
    <source>
        <dbReference type="ARBA" id="ARBA00004651"/>
    </source>
</evidence>
<feature type="region of interest" description="Disordered" evidence="10">
    <location>
        <begin position="937"/>
        <end position="974"/>
    </location>
</feature>
<feature type="transmembrane region" description="Helical" evidence="11">
    <location>
        <begin position="160"/>
        <end position="181"/>
    </location>
</feature>
<feature type="transmembrane region" description="Helical" evidence="11">
    <location>
        <begin position="490"/>
        <end position="514"/>
    </location>
</feature>
<feature type="transmembrane region" description="Helical" evidence="11">
    <location>
        <begin position="318"/>
        <end position="342"/>
    </location>
</feature>
<dbReference type="InterPro" id="IPR025383">
    <property type="entry name" value="MrpA_C/MbhD"/>
</dbReference>
<feature type="domain" description="MrpA C-terminal/MbhD" evidence="15">
    <location>
        <begin position="601"/>
        <end position="664"/>
    </location>
</feature>
<dbReference type="Pfam" id="PF04039">
    <property type="entry name" value="MnhB"/>
    <property type="match status" value="1"/>
</dbReference>
<dbReference type="PRINTS" id="PR01434">
    <property type="entry name" value="NADHDHGNASE5"/>
</dbReference>
<evidence type="ECO:0000256" key="7">
    <source>
        <dbReference type="ARBA" id="ARBA00023065"/>
    </source>
</evidence>
<dbReference type="InterPro" id="IPR046806">
    <property type="entry name" value="MrpA_C/MbhE"/>
</dbReference>
<gene>
    <name evidence="17" type="ORF">ACFFVI_09305</name>
</gene>
<dbReference type="Pfam" id="PF00662">
    <property type="entry name" value="Proton_antipo_N"/>
    <property type="match status" value="1"/>
</dbReference>
<feature type="transmembrane region" description="Helical" evidence="11">
    <location>
        <begin position="859"/>
        <end position="882"/>
    </location>
</feature>
<feature type="transmembrane region" description="Helical" evidence="11">
    <location>
        <begin position="803"/>
        <end position="822"/>
    </location>
</feature>
<feature type="transmembrane region" description="Helical" evidence="11">
    <location>
        <begin position="618"/>
        <end position="636"/>
    </location>
</feature>
<feature type="domain" description="MrpA C-terminal/MbhE" evidence="16">
    <location>
        <begin position="679"/>
        <end position="772"/>
    </location>
</feature>
<evidence type="ECO:0000259" key="16">
    <source>
        <dbReference type="Pfam" id="PF20501"/>
    </source>
</evidence>
<feature type="transmembrane region" description="Helical" evidence="11">
    <location>
        <begin position="560"/>
        <end position="580"/>
    </location>
</feature>
<feature type="transmembrane region" description="Helical" evidence="11">
    <location>
        <begin position="293"/>
        <end position="312"/>
    </location>
</feature>
<keyword evidence="6 11" id="KW-1133">Transmembrane helix</keyword>
<evidence type="ECO:0000256" key="3">
    <source>
        <dbReference type="ARBA" id="ARBA00022449"/>
    </source>
</evidence>
<feature type="transmembrane region" description="Helical" evidence="11">
    <location>
        <begin position="363"/>
        <end position="385"/>
    </location>
</feature>
<name>A0ABV5LSV5_9ACTN</name>
<sequence length="974" mass="101599">MLLLLVLHAVAALVAVPLVNALGRRAFWILSLPSVATAAWAALQTSDVLAGRYPTQVVEWVPSLATELAFRMDTLSWVMTLVVGGVGALVLIYCAAYFHEGDPGTPRFAGVLTAFAGAMTGLVLVDDLVLLYVFWELTTVFSYLLIGYDSAKRSARRAATQALVVTTLGGLAMLVGIVIIGQSAGTYRISEVLAAFPSSTAVTVAVVLLLVGAITKSALVPFHFWLPAAMAAPTPVSAYLHAAAMVKAGVYLVAMFAPAVADVPAWQVTVVGLGLATMVIGGYRSLRQHDLKLLLAFGTVSQLGFLIVLVGAGSRAAALAGVALLVSHATFKAALFLTVGIIDHQTGTRDLRTLSGLGRRMPLLAVVGTVSAASMAGVPITLGFVAKEAAYEAFLHERPWILAVLVAGSVLTAAYSIRFVWGAFARKRGLPDSTDAAPSPGLIGPPLLLAATTLVLGPLAPLLDVPATAIAERNAGLATDGTEELVHLSLWHGLTPVLLLTVVTLGLAVLLFLGRRPVARLQARLASPLDADRVYRKTVRAVDRVAVEVTGATQRGSLPIYLAVILVVVIVVPGGALLMSRPWPADVILADNATQVLVAIVICTAAVLTVRARRRLRAVILAGVTGYGVVLLFVLASAPDLALTQALVETITLVVFVLALRRLPPFFSSRPLLAVRWVRVAIGVLVGITTSVFALVAAGARVAEPTSRGLPELAYSYGGGANVVNVTLVDARAWDTMGELSVVLVAATGVASLVFRRRIGSIDRPADAALKAPNLQESTPRPQAWLPAESTVSPERRSVVFEVVARLTFHAIIIVSIFLVFAGHNSPGGGFAGGLVAGLALLVRYLAGGRFEFNAAVPISAGWLLGMGLFLSAGTGLVGLALGGDVLQTAIVEVDAPVLGTIKLVTSLFFDVGVYLLVIGLVVDVIRSLGAEVDRQIEDGEGVDAEDGDSEDNDDSDAGAIDAETRASLEGANR</sequence>
<evidence type="ECO:0000256" key="9">
    <source>
        <dbReference type="RuleBase" id="RU000320"/>
    </source>
</evidence>
<evidence type="ECO:0000259" key="14">
    <source>
        <dbReference type="Pfam" id="PF04039"/>
    </source>
</evidence>
<evidence type="ECO:0000313" key="18">
    <source>
        <dbReference type="Proteomes" id="UP001589748"/>
    </source>
</evidence>
<feature type="transmembrane region" description="Helical" evidence="11">
    <location>
        <begin position="75"/>
        <end position="96"/>
    </location>
</feature>
<feature type="transmembrane region" description="Helical" evidence="11">
    <location>
        <begin position="592"/>
        <end position="611"/>
    </location>
</feature>
<feature type="transmembrane region" description="Helical" evidence="11">
    <location>
        <begin position="108"/>
        <end position="125"/>
    </location>
</feature>
<keyword evidence="5 9" id="KW-0812">Transmembrane</keyword>
<dbReference type="Pfam" id="PF00361">
    <property type="entry name" value="Proton_antipo_M"/>
    <property type="match status" value="1"/>
</dbReference>
<proteinExistence type="predicted"/>
<dbReference type="NCBIfam" id="NF009284">
    <property type="entry name" value="PRK12644.1"/>
    <property type="match status" value="1"/>
</dbReference>
<keyword evidence="2" id="KW-0813">Transport</keyword>
<dbReference type="InterPro" id="IPR050616">
    <property type="entry name" value="CPA3_Na-H_Antiporter_A"/>
</dbReference>
<feature type="transmembrane region" description="Helical" evidence="11">
    <location>
        <begin position="400"/>
        <end position="421"/>
    </location>
</feature>
<dbReference type="Pfam" id="PF13244">
    <property type="entry name" value="MbhD"/>
    <property type="match status" value="1"/>
</dbReference>
<feature type="domain" description="NADH-Ubiquinone oxidoreductase (complex I) chain 5 N-terminal" evidence="13">
    <location>
        <begin position="63"/>
        <end position="108"/>
    </location>
</feature>
<keyword evidence="18" id="KW-1185">Reference proteome</keyword>
<feature type="transmembrane region" description="Helical" evidence="11">
    <location>
        <begin position="201"/>
        <end position="226"/>
    </location>
</feature>
<dbReference type="EMBL" id="JBHMDM010000004">
    <property type="protein sequence ID" value="MFB9377167.1"/>
    <property type="molecule type" value="Genomic_DNA"/>
</dbReference>
<keyword evidence="3" id="KW-0050">Antiport</keyword>
<feature type="transmembrane region" description="Helical" evidence="11">
    <location>
        <begin position="265"/>
        <end position="286"/>
    </location>
</feature>